<evidence type="ECO:0000313" key="3">
    <source>
        <dbReference type="Proteomes" id="UP001515480"/>
    </source>
</evidence>
<organism evidence="2 3">
    <name type="scientific">Prymnesium parvum</name>
    <name type="common">Toxic golden alga</name>
    <dbReference type="NCBI Taxonomy" id="97485"/>
    <lineage>
        <taxon>Eukaryota</taxon>
        <taxon>Haptista</taxon>
        <taxon>Haptophyta</taxon>
        <taxon>Prymnesiophyceae</taxon>
        <taxon>Prymnesiales</taxon>
        <taxon>Prymnesiaceae</taxon>
        <taxon>Prymnesium</taxon>
    </lineage>
</organism>
<evidence type="ECO:0000256" key="1">
    <source>
        <dbReference type="SAM" id="MobiDB-lite"/>
    </source>
</evidence>
<protein>
    <submittedName>
        <fullName evidence="2">Uncharacterized protein</fullName>
    </submittedName>
</protein>
<keyword evidence="3" id="KW-1185">Reference proteome</keyword>
<name>A0AB34JT27_PRYPA</name>
<dbReference type="AlphaFoldDB" id="A0AB34JT27"/>
<dbReference type="EMBL" id="JBGBPQ010000005">
    <property type="protein sequence ID" value="KAL1523704.1"/>
    <property type="molecule type" value="Genomic_DNA"/>
</dbReference>
<feature type="region of interest" description="Disordered" evidence="1">
    <location>
        <begin position="73"/>
        <end position="95"/>
    </location>
</feature>
<dbReference type="Proteomes" id="UP001515480">
    <property type="component" value="Unassembled WGS sequence"/>
</dbReference>
<gene>
    <name evidence="2" type="ORF">AB1Y20_018635</name>
</gene>
<evidence type="ECO:0000313" key="2">
    <source>
        <dbReference type="EMBL" id="KAL1523704.1"/>
    </source>
</evidence>
<proteinExistence type="predicted"/>
<feature type="compositionally biased region" description="Basic and acidic residues" evidence="1">
    <location>
        <begin position="85"/>
        <end position="95"/>
    </location>
</feature>
<reference evidence="2 3" key="1">
    <citation type="journal article" date="2024" name="Science">
        <title>Giant polyketide synthase enzymes in the biosynthesis of giant marine polyether toxins.</title>
        <authorList>
            <person name="Fallon T.R."/>
            <person name="Shende V.V."/>
            <person name="Wierzbicki I.H."/>
            <person name="Pendleton A.L."/>
            <person name="Watervoot N.F."/>
            <person name="Auber R.P."/>
            <person name="Gonzalez D.J."/>
            <person name="Wisecaver J.H."/>
            <person name="Moore B.S."/>
        </authorList>
    </citation>
    <scope>NUCLEOTIDE SEQUENCE [LARGE SCALE GENOMIC DNA]</scope>
    <source>
        <strain evidence="2 3">12B1</strain>
    </source>
</reference>
<comment type="caution">
    <text evidence="2">The sequence shown here is derived from an EMBL/GenBank/DDBJ whole genome shotgun (WGS) entry which is preliminary data.</text>
</comment>
<sequence length="161" mass="17858">MANSEHTPQINIRPSCMHMPRARVASSHALSTHAALRCGGRPWRSWLRHPLRGHLHLHNEQLLRECLREAVGAERHGAPSAQRASQHEVEPADPRDLVPAHLALDRVRVPLGDALLREVPPQEGHVLRLPRDDADVGRVALVARPRPAQPGEQDGRTRSCG</sequence>
<accession>A0AB34JT27</accession>